<dbReference type="InterPro" id="IPR006212">
    <property type="entry name" value="Furin_repeat"/>
</dbReference>
<dbReference type="OrthoDB" id="300641at2759"/>
<gene>
    <name evidence="1" type="ORF">EIN_453920</name>
</gene>
<dbReference type="KEGG" id="eiv:EIN_453920"/>
<evidence type="ECO:0000313" key="1">
    <source>
        <dbReference type="EMBL" id="ELP89702.1"/>
    </source>
</evidence>
<keyword evidence="2" id="KW-1185">Reference proteome</keyword>
<reference evidence="1 2" key="1">
    <citation type="submission" date="2012-10" db="EMBL/GenBank/DDBJ databases">
        <authorList>
            <person name="Zafar N."/>
            <person name="Inman J."/>
            <person name="Hall N."/>
            <person name="Lorenzi H."/>
            <person name="Caler E."/>
        </authorList>
    </citation>
    <scope>NUCLEOTIDE SEQUENCE [LARGE SCALE GENOMIC DNA]</scope>
    <source>
        <strain evidence="1 2">IP1</strain>
    </source>
</reference>
<dbReference type="PANTHER" id="PTHR23275:SF100">
    <property type="entry name" value="EGF-LIKE DOMAIN-CONTAINING PROTEIN"/>
    <property type="match status" value="1"/>
</dbReference>
<dbReference type="AlphaFoldDB" id="L7FP53"/>
<dbReference type="PANTHER" id="PTHR23275">
    <property type="entry name" value="CABRIOLET.-RELATED"/>
    <property type="match status" value="1"/>
</dbReference>
<dbReference type="EMBL" id="KB206589">
    <property type="protein sequence ID" value="ELP89702.1"/>
    <property type="molecule type" value="Genomic_DNA"/>
</dbReference>
<dbReference type="SUPFAM" id="SSF57184">
    <property type="entry name" value="Growth factor receptor domain"/>
    <property type="match status" value="3"/>
</dbReference>
<dbReference type="Gene3D" id="3.80.10.10">
    <property type="entry name" value="Ribonuclease Inhibitor"/>
    <property type="match status" value="1"/>
</dbReference>
<proteinExistence type="predicted"/>
<dbReference type="InterPro" id="IPR026906">
    <property type="entry name" value="LRR_5"/>
</dbReference>
<dbReference type="VEuPathDB" id="AmoebaDB:EIN_453920"/>
<protein>
    <recommendedName>
        <fullName evidence="3">Furin repeat-containing protein</fullName>
    </recommendedName>
</protein>
<dbReference type="InterPro" id="IPR032675">
    <property type="entry name" value="LRR_dom_sf"/>
</dbReference>
<dbReference type="SMART" id="SM00261">
    <property type="entry name" value="FU"/>
    <property type="match status" value="7"/>
</dbReference>
<dbReference type="InterPro" id="IPR009030">
    <property type="entry name" value="Growth_fac_rcpt_cys_sf"/>
</dbReference>
<organism evidence="1 2">
    <name type="scientific">Entamoeba invadens IP1</name>
    <dbReference type="NCBI Taxonomy" id="370355"/>
    <lineage>
        <taxon>Eukaryota</taxon>
        <taxon>Amoebozoa</taxon>
        <taxon>Evosea</taxon>
        <taxon>Archamoebae</taxon>
        <taxon>Mastigamoebida</taxon>
        <taxon>Entamoebidae</taxon>
        <taxon>Entamoeba</taxon>
    </lineage>
</organism>
<dbReference type="Pfam" id="PF13306">
    <property type="entry name" value="LRR_5"/>
    <property type="match status" value="2"/>
</dbReference>
<dbReference type="GeneID" id="14888686"/>
<dbReference type="Proteomes" id="UP000014680">
    <property type="component" value="Unassembled WGS sequence"/>
</dbReference>
<sequence>MAFAYLTLTNATFGDSLKVIEDYAFYVSHFTSFDLANVEYIGNSAFEASSFLQYITGGYSLKSVGDNAFYSTPITSLCKGNDDINYCENLTYIGDHAFEMSFLPNFKLSYSPSLHVGISAFANIFQLEMFDMSGYHTITKEMFVYCNNLKQIKNSEKVTSIENQAIDNTAVTVLSVGQLSYVGFALSAIETLFYYGTSEPILGKDYTTPTNMKVYVTDKYNTVNDQFTGLATTVVNCNNNQKVDLTDLSCKSCEDGLSTIEGLSMECTVNTSTCNGMYKGCALNACTEFQCLKCEKGKYFDFDTKKCIETCDTANGFHLLFDQITCVKCPENCNKCTESSEENPSSKYTCIECKGGYTKTSKGMCTTSTQCNSTSNEVIIENGTCTLCNELIAGCQTCSDKTTCTKCSGKYRYNSDKKLECLTSCVNYYEVAGTNMCVDDCDNVTQYKDSEKAICFDYPKSCVIYNTSDLLNEQIRCSKCASKYYLTYDTKECVDQCSVDYEQVEPNGNEDGKCNQIVCDDTNCENCTSQSKNICMKCKSPYYLYLNEDRSTKCESTCTKDTHFEKTNNDVLYCKMCSDLTDGIEKCIKCSINENEKKCNTCETGYYVQPNSLNECKTTCPTGYKIGDNGDCEKCADNCISCDTNGKGKCDKCVSSYYLLENTLTCSSTCDIEKGYFKNETVTDNLKCNKCDEYCDQCASKSECLHCEYGAFLFENKCIGTCPVGYFENVRQCSKCKDGNTYKTPCYSDDKECNKCATPSQDASLLLEISIVFLLLFFIF</sequence>
<accession>L7FP53</accession>
<dbReference type="InterPro" id="IPR052798">
    <property type="entry name" value="Giardia_VSA"/>
</dbReference>
<dbReference type="Gene3D" id="2.10.220.10">
    <property type="entry name" value="Hormone Receptor, Insulin-like Growth Factor Receptor 1, Chain A, domain 2"/>
    <property type="match status" value="3"/>
</dbReference>
<evidence type="ECO:0008006" key="3">
    <source>
        <dbReference type="Google" id="ProtNLM"/>
    </source>
</evidence>
<evidence type="ECO:0000313" key="2">
    <source>
        <dbReference type="Proteomes" id="UP000014680"/>
    </source>
</evidence>
<dbReference type="RefSeq" id="XP_004256473.1">
    <property type="nucleotide sequence ID" value="XM_004256425.1"/>
</dbReference>
<name>L7FP53_ENTIV</name>